<protein>
    <recommendedName>
        <fullName evidence="3">ATP-binding protein</fullName>
    </recommendedName>
</protein>
<name>A0A563E6L2_9MICO</name>
<reference evidence="1 2" key="1">
    <citation type="submission" date="2019-05" db="EMBL/GenBank/DDBJ databases">
        <authorList>
            <person name="Lee S.D."/>
        </authorList>
    </citation>
    <scope>NUCLEOTIDE SEQUENCE [LARGE SCALE GENOMIC DNA]</scope>
    <source>
        <strain evidence="1 2">C5-26</strain>
    </source>
</reference>
<reference evidence="1 2" key="2">
    <citation type="submission" date="2019-08" db="EMBL/GenBank/DDBJ databases">
        <title>Jejuicoccus antrihumi gen. nov., sp. nov., a new member of the family Dermacoccaceae isolated from a cave.</title>
        <authorList>
            <person name="Schumann P."/>
            <person name="Kim I.S."/>
        </authorList>
    </citation>
    <scope>NUCLEOTIDE SEQUENCE [LARGE SCALE GENOMIC DNA]</scope>
    <source>
        <strain evidence="1 2">C5-26</strain>
    </source>
</reference>
<proteinExistence type="predicted"/>
<dbReference type="OrthoDB" id="227596at2"/>
<organism evidence="1 2">
    <name type="scientific">Leekyejoonella antrihumi</name>
    <dbReference type="NCBI Taxonomy" id="1660198"/>
    <lineage>
        <taxon>Bacteria</taxon>
        <taxon>Bacillati</taxon>
        <taxon>Actinomycetota</taxon>
        <taxon>Actinomycetes</taxon>
        <taxon>Micrococcales</taxon>
        <taxon>Dermacoccaceae</taxon>
        <taxon>Leekyejoonella</taxon>
    </lineage>
</organism>
<accession>A0A563E6L2</accession>
<sequence length="89" mass="9787">MLTNARKHAPGMPVRLQVTANPTLGIDISAGNLLRQGPQLSRSFRLGNGLTGLSERVRRLGGNWRVWTDDGGAFRVEALLPWTRGVEHD</sequence>
<dbReference type="EMBL" id="VCQV01000003">
    <property type="protein sequence ID" value="TWP38198.1"/>
    <property type="molecule type" value="Genomic_DNA"/>
</dbReference>
<evidence type="ECO:0000313" key="1">
    <source>
        <dbReference type="EMBL" id="TWP38198.1"/>
    </source>
</evidence>
<gene>
    <name evidence="1" type="ORF">FGL98_02920</name>
</gene>
<dbReference type="Gene3D" id="3.30.565.10">
    <property type="entry name" value="Histidine kinase-like ATPase, C-terminal domain"/>
    <property type="match status" value="1"/>
</dbReference>
<evidence type="ECO:0000313" key="2">
    <source>
        <dbReference type="Proteomes" id="UP000320244"/>
    </source>
</evidence>
<dbReference type="Proteomes" id="UP000320244">
    <property type="component" value="Unassembled WGS sequence"/>
</dbReference>
<dbReference type="InterPro" id="IPR036890">
    <property type="entry name" value="HATPase_C_sf"/>
</dbReference>
<dbReference type="RefSeq" id="WP_146315175.1">
    <property type="nucleotide sequence ID" value="NZ_VCQV01000003.1"/>
</dbReference>
<dbReference type="AlphaFoldDB" id="A0A563E6L2"/>
<evidence type="ECO:0008006" key="3">
    <source>
        <dbReference type="Google" id="ProtNLM"/>
    </source>
</evidence>
<comment type="caution">
    <text evidence="1">The sequence shown here is derived from an EMBL/GenBank/DDBJ whole genome shotgun (WGS) entry which is preliminary data.</text>
</comment>
<keyword evidence="2" id="KW-1185">Reference proteome</keyword>